<reference evidence="1" key="2">
    <citation type="submission" date="2025-08" db="UniProtKB">
        <authorList>
            <consortium name="Ensembl"/>
        </authorList>
    </citation>
    <scope>IDENTIFICATION</scope>
</reference>
<name>A0A8C2SF71_CAPHI</name>
<reference evidence="1" key="1">
    <citation type="submission" date="2019-03" db="EMBL/GenBank/DDBJ databases">
        <title>Genome sequencing and reference-guided assembly of Black Bengal Goat (Capra hircus).</title>
        <authorList>
            <person name="Siddiki A.Z."/>
            <person name="Baten A."/>
            <person name="Billah M."/>
            <person name="Alam M.A.U."/>
            <person name="Shawrob K.S.M."/>
            <person name="Saha S."/>
            <person name="Chowdhury M."/>
            <person name="Rahman A.H."/>
            <person name="Stear M."/>
            <person name="Miah G."/>
            <person name="Das G.B."/>
            <person name="Hossain M.M."/>
            <person name="Kumkum M."/>
            <person name="Islam M.S."/>
            <person name="Mollah A.M."/>
            <person name="Ahsan A."/>
            <person name="Tusar F."/>
            <person name="Khan M.K.I."/>
        </authorList>
    </citation>
    <scope>NUCLEOTIDE SEQUENCE [LARGE SCALE GENOMIC DNA]</scope>
</reference>
<dbReference type="Ensembl" id="ENSCHIT00010058531.1">
    <property type="protein sequence ID" value="ENSCHIP00010042068.1"/>
    <property type="gene ID" value="ENSCHIG00010030737.1"/>
</dbReference>
<proteinExistence type="predicted"/>
<accession>A0A8C2SF71</accession>
<protein>
    <submittedName>
        <fullName evidence="1">Uncharacterized protein</fullName>
    </submittedName>
</protein>
<evidence type="ECO:0000313" key="1">
    <source>
        <dbReference type="Ensembl" id="ENSCHIP00010042068.1"/>
    </source>
</evidence>
<sequence>MPGKLLWGDIMELEAPLEETESQRKERQKVLSQPGVEPGFLLLRALSLSNWTTREIPF</sequence>
<dbReference type="AlphaFoldDB" id="A0A8C2SF71"/>
<organism evidence="1">
    <name type="scientific">Capra hircus</name>
    <name type="common">Goat</name>
    <dbReference type="NCBI Taxonomy" id="9925"/>
    <lineage>
        <taxon>Eukaryota</taxon>
        <taxon>Metazoa</taxon>
        <taxon>Chordata</taxon>
        <taxon>Craniata</taxon>
        <taxon>Vertebrata</taxon>
        <taxon>Euteleostomi</taxon>
        <taxon>Mammalia</taxon>
        <taxon>Eutheria</taxon>
        <taxon>Laurasiatheria</taxon>
        <taxon>Artiodactyla</taxon>
        <taxon>Ruminantia</taxon>
        <taxon>Pecora</taxon>
        <taxon>Bovidae</taxon>
        <taxon>Caprinae</taxon>
        <taxon>Capra</taxon>
    </lineage>
</organism>